<organism evidence="2 3">
    <name type="scientific">Paraburkholderia caribensis MBA4</name>
    <dbReference type="NCBI Taxonomy" id="1323664"/>
    <lineage>
        <taxon>Bacteria</taxon>
        <taxon>Pseudomonadati</taxon>
        <taxon>Pseudomonadota</taxon>
        <taxon>Betaproteobacteria</taxon>
        <taxon>Burkholderiales</taxon>
        <taxon>Burkholderiaceae</taxon>
        <taxon>Paraburkholderia</taxon>
    </lineage>
</organism>
<feature type="transmembrane region" description="Helical" evidence="1">
    <location>
        <begin position="30"/>
        <end position="54"/>
    </location>
</feature>
<dbReference type="KEGG" id="bcai:K788_0003974"/>
<keyword evidence="1" id="KW-0812">Transmembrane</keyword>
<proteinExistence type="predicted"/>
<evidence type="ECO:0008006" key="4">
    <source>
        <dbReference type="Google" id="ProtNLM"/>
    </source>
</evidence>
<keyword evidence="1" id="KW-1133">Transmembrane helix</keyword>
<evidence type="ECO:0000256" key="1">
    <source>
        <dbReference type="SAM" id="Phobius"/>
    </source>
</evidence>
<name>A0A0P0R4J1_9BURK</name>
<dbReference type="EMBL" id="CP012746">
    <property type="protein sequence ID" value="ALL63104.1"/>
    <property type="molecule type" value="Genomic_DNA"/>
</dbReference>
<dbReference type="RefSeq" id="WP_035986660.1">
    <property type="nucleotide sequence ID" value="NZ_CP012746.1"/>
</dbReference>
<accession>A0A0P0R4J1</accession>
<protein>
    <recommendedName>
        <fullName evidence="4">Cytochrome c oxidase subunit 2A</fullName>
    </recommendedName>
</protein>
<dbReference type="Proteomes" id="UP000019146">
    <property type="component" value="Chromosome 1"/>
</dbReference>
<keyword evidence="1" id="KW-0472">Membrane</keyword>
<evidence type="ECO:0000313" key="2">
    <source>
        <dbReference type="EMBL" id="ALL63104.1"/>
    </source>
</evidence>
<reference evidence="2 3" key="1">
    <citation type="journal article" date="2014" name="Genome Announc.">
        <title>Draft Genome Sequence of the Haloacid-Degrading Burkholderia caribensis Strain MBA4.</title>
        <authorList>
            <person name="Pan Y."/>
            <person name="Kong K.F."/>
            <person name="Tsang J.S."/>
        </authorList>
    </citation>
    <scope>NUCLEOTIDE SEQUENCE [LARGE SCALE GENOMIC DNA]</scope>
    <source>
        <strain evidence="2 3">MBA4</strain>
    </source>
</reference>
<sequence>MDPNVHSGDHSGNASDDEVQRIVAQGPHGAIAVAGVAAVVVLAIWIGFYFLVFVPRGVIH</sequence>
<dbReference type="AlphaFoldDB" id="A0A0P0R4J1"/>
<evidence type="ECO:0000313" key="3">
    <source>
        <dbReference type="Proteomes" id="UP000019146"/>
    </source>
</evidence>
<gene>
    <name evidence="2" type="ORF">K788_0003974</name>
</gene>
<dbReference type="GeneID" id="69967393"/>